<gene>
    <name evidence="2" type="ORF">HII31_01688</name>
</gene>
<protein>
    <submittedName>
        <fullName evidence="2">Uncharacterized protein</fullName>
    </submittedName>
</protein>
<feature type="compositionally biased region" description="Acidic residues" evidence="1">
    <location>
        <begin position="229"/>
        <end position="243"/>
    </location>
</feature>
<dbReference type="AlphaFoldDB" id="A0A8H6RU84"/>
<sequence length="486" mass="53188">MPVAGRGEPLSKTTKYNWTDDEYSTLNIIEVEHPYLNGSDKTRLWHKRFPEHMKQGREYNASKLKETWQFRHYTGKSVKWKTIARPNRRPGGDDQTPHSAQEQAKIQALRQELQAAANSCTPPIALQVPTARVDSGVMCDCNACQGVVQTRSNPATHNDAAKDKKGKARGISAKSGSGRGVSKKISKVSARSKHRVDKEDDAHDVDDPADEFAHQRPRRDMKRPSYAEPESDGEGDDAEELMEEMLHGDDADAMELDHDDEGGDDDRTPMAARPNAAVAAPFMQAPLASKSQPFGKPSASAAGERQSTVHMKEMSARPNEQAPAPAGQSKADKPFGDSGVGPMSLTAHAFSTRAGQAPQQPSTSRTGVSAPNTTQGQSAQGSQRGNKGKETVRDSQANEMEVDEPAINLADIEFAQRPLRMVHHRDLLVEEDKFSLRDQFTLVKEDMPVYQHGGQVMMLAPSGQQRGPFMVCDTTSCSYCSQLAAN</sequence>
<name>A0A8H6RU84_9PEZI</name>
<feature type="compositionally biased region" description="Basic residues" evidence="1">
    <location>
        <begin position="181"/>
        <end position="195"/>
    </location>
</feature>
<feature type="region of interest" description="Disordered" evidence="1">
    <location>
        <begin position="84"/>
        <end position="103"/>
    </location>
</feature>
<evidence type="ECO:0000313" key="3">
    <source>
        <dbReference type="Proteomes" id="UP000660729"/>
    </source>
</evidence>
<dbReference type="Proteomes" id="UP000660729">
    <property type="component" value="Unassembled WGS sequence"/>
</dbReference>
<feature type="compositionally biased region" description="Acidic residues" evidence="1">
    <location>
        <begin position="251"/>
        <end position="264"/>
    </location>
</feature>
<dbReference type="OrthoDB" id="3650518at2759"/>
<dbReference type="EMBL" id="JABCIY010000021">
    <property type="protein sequence ID" value="KAF7196988.1"/>
    <property type="molecule type" value="Genomic_DNA"/>
</dbReference>
<proteinExistence type="predicted"/>
<organism evidence="2 3">
    <name type="scientific">Pseudocercospora fuligena</name>
    <dbReference type="NCBI Taxonomy" id="685502"/>
    <lineage>
        <taxon>Eukaryota</taxon>
        <taxon>Fungi</taxon>
        <taxon>Dikarya</taxon>
        <taxon>Ascomycota</taxon>
        <taxon>Pezizomycotina</taxon>
        <taxon>Dothideomycetes</taxon>
        <taxon>Dothideomycetidae</taxon>
        <taxon>Mycosphaerellales</taxon>
        <taxon>Mycosphaerellaceae</taxon>
        <taxon>Pseudocercospora</taxon>
    </lineage>
</organism>
<reference evidence="2" key="1">
    <citation type="submission" date="2020-04" db="EMBL/GenBank/DDBJ databases">
        <title>Draft genome resource of the tomato pathogen Pseudocercospora fuligena.</title>
        <authorList>
            <person name="Zaccaron A."/>
        </authorList>
    </citation>
    <scope>NUCLEOTIDE SEQUENCE</scope>
    <source>
        <strain evidence="2">PF001</strain>
    </source>
</reference>
<comment type="caution">
    <text evidence="2">The sequence shown here is derived from an EMBL/GenBank/DDBJ whole genome shotgun (WGS) entry which is preliminary data.</text>
</comment>
<keyword evidence="3" id="KW-1185">Reference proteome</keyword>
<evidence type="ECO:0000313" key="2">
    <source>
        <dbReference type="EMBL" id="KAF7196988.1"/>
    </source>
</evidence>
<accession>A0A8H6RU84</accession>
<feature type="compositionally biased region" description="Low complexity" evidence="1">
    <location>
        <begin position="269"/>
        <end position="281"/>
    </location>
</feature>
<feature type="compositionally biased region" description="Polar residues" evidence="1">
    <location>
        <begin position="353"/>
        <end position="385"/>
    </location>
</feature>
<feature type="region of interest" description="Disordered" evidence="1">
    <location>
        <begin position="153"/>
        <end position="399"/>
    </location>
</feature>
<evidence type="ECO:0000256" key="1">
    <source>
        <dbReference type="SAM" id="MobiDB-lite"/>
    </source>
</evidence>